<proteinExistence type="predicted"/>
<name>A0A183ICN7_9BILA</name>
<evidence type="ECO:0000313" key="1">
    <source>
        <dbReference type="EMBL" id="VDO94176.1"/>
    </source>
</evidence>
<gene>
    <name evidence="1" type="ORF">SBAD_LOCUS1381</name>
</gene>
<organism evidence="3">
    <name type="scientific">Soboliphyme baturini</name>
    <dbReference type="NCBI Taxonomy" id="241478"/>
    <lineage>
        <taxon>Eukaryota</taxon>
        <taxon>Metazoa</taxon>
        <taxon>Ecdysozoa</taxon>
        <taxon>Nematoda</taxon>
        <taxon>Enoplea</taxon>
        <taxon>Dorylaimia</taxon>
        <taxon>Dioctophymatida</taxon>
        <taxon>Dioctophymatoidea</taxon>
        <taxon>Soboliphymatidae</taxon>
        <taxon>Soboliphyme</taxon>
    </lineage>
</organism>
<sequence length="114" mass="13069">MHVYAMALESDTFYRWPPQPQITVKKTGDRLSPHFHLIVALRVVSGLLPRLSRRRPWRSRVESSRGVVWPPTPPSSSLALFCFLRPETRLHAVPVDVEQLFAHEATNSNSSLKR</sequence>
<keyword evidence="2" id="KW-1185">Reference proteome</keyword>
<accession>A0A183ICN7</accession>
<evidence type="ECO:0000313" key="3">
    <source>
        <dbReference type="WBParaSite" id="SBAD_0000144001-mRNA-1"/>
    </source>
</evidence>
<dbReference type="AlphaFoldDB" id="A0A183ICN7"/>
<dbReference type="Proteomes" id="UP000270296">
    <property type="component" value="Unassembled WGS sequence"/>
</dbReference>
<reference evidence="1 2" key="2">
    <citation type="submission" date="2018-11" db="EMBL/GenBank/DDBJ databases">
        <authorList>
            <consortium name="Pathogen Informatics"/>
        </authorList>
    </citation>
    <scope>NUCLEOTIDE SEQUENCE [LARGE SCALE GENOMIC DNA]</scope>
</reference>
<evidence type="ECO:0000313" key="2">
    <source>
        <dbReference type="Proteomes" id="UP000270296"/>
    </source>
</evidence>
<protein>
    <submittedName>
        <fullName evidence="3">Rep protein</fullName>
    </submittedName>
</protein>
<dbReference type="EMBL" id="UZAM01006809">
    <property type="protein sequence ID" value="VDO94176.1"/>
    <property type="molecule type" value="Genomic_DNA"/>
</dbReference>
<dbReference type="WBParaSite" id="SBAD_0000144001-mRNA-1">
    <property type="protein sequence ID" value="SBAD_0000144001-mRNA-1"/>
    <property type="gene ID" value="SBAD_0000144001"/>
</dbReference>
<reference evidence="3" key="1">
    <citation type="submission" date="2016-06" db="UniProtKB">
        <authorList>
            <consortium name="WormBaseParasite"/>
        </authorList>
    </citation>
    <scope>IDENTIFICATION</scope>
</reference>